<dbReference type="RefSeq" id="WP_070537563.1">
    <property type="nucleotide sequence ID" value="NZ_CP072889.1"/>
</dbReference>
<dbReference type="GO" id="GO:0006302">
    <property type="term" value="P:double-strand break repair"/>
    <property type="evidence" value="ECO:0007669"/>
    <property type="project" value="TreeGrafter"/>
</dbReference>
<keyword evidence="1" id="KW-0175">Coiled coil</keyword>
<accession>A0AAW8TEW5</accession>
<dbReference type="Pfam" id="PF13166">
    <property type="entry name" value="AAA_13"/>
    <property type="match status" value="1"/>
</dbReference>
<reference evidence="3" key="1">
    <citation type="submission" date="2023-03" db="EMBL/GenBank/DDBJ databases">
        <authorList>
            <person name="Shen W."/>
            <person name="Cai J."/>
        </authorList>
    </citation>
    <scope>NUCLEOTIDE SEQUENCE</scope>
    <source>
        <strain evidence="3">Y15</strain>
    </source>
</reference>
<dbReference type="GO" id="GO:0000731">
    <property type="term" value="P:DNA synthesis involved in DNA repair"/>
    <property type="evidence" value="ECO:0007669"/>
    <property type="project" value="TreeGrafter"/>
</dbReference>
<evidence type="ECO:0000259" key="2">
    <source>
        <dbReference type="Pfam" id="PF13166"/>
    </source>
</evidence>
<dbReference type="Proteomes" id="UP001254770">
    <property type="component" value="Unassembled WGS sequence"/>
</dbReference>
<name>A0AAW8TEW5_9ENTE</name>
<evidence type="ECO:0000313" key="4">
    <source>
        <dbReference type="Proteomes" id="UP001254770"/>
    </source>
</evidence>
<sequence length="845" mass="97673">MIGLKICDWLEEQSYWEQCIGDAILKGKSLSSEELDEIYQLLKKEFNLTDQNLHKSAFSFLGFTNHVEDKNQAKLKKVSSVRGVNALSSNETLEIGNQLTLIYGENGSGKSGYTRLFNNAFISRGDKNILPNIFVPNNSEVGATFSFENEEGLVTDFFYPIDSSHNHFKKVSVFDTVSAMTDLTNETELSFAPIEFNFFDKYVNYFSEINDRLKTEINKKDLENVFVEYFDRDTEIKKIVEKLDCLTDIKQLREVAIITQDDEEKFKEKKQRNVFLLGLNIKEKMAECSRYEENLTLVKEKVEALNSKFSNSRIEKTKELITTRNNLKVLSAEEGIETLNGETIYNLGSTEWKEFILSAKKYYDSITEDIDHCIFCGQDIRNIEVIDKYWKYLKSKAEQELRKAELDIKKVAQDFAKQKFQLLVQESKFDDWLKKSVPDLRKALMDAEIEFEKLNTSLIDNLSSLDWKLPVEEYRVETGGFDEAFEALKKDKEALNSEKVDKELSEIKNYLDWYHDKLQLEKLLPRIEAYLKDLKWVQTAKSINMSTGRITNFQSRLFKHFVTNEYIERFNEECEKLNANFSATIKQRGRKGTTLKKLTVKGKTPVDILSEGEQRSISLANFLAETGLNDDNMCIILDDPVCSLDYKRREVIAKRLVEEAKKKQVVILTHDITFLLLVQDLCQTQEIDCCATTIRKIQQSSGVLQNSLPWLSMSVNKRLGSLQNKLQNIEKLHKSITPLNTAPIEEYERAVKLWCEELRETWERTVEEILFNNSVQRYSPAIQTQRLKKAPFTTALYEELEAGMASCSNWVHDRAGGLGEGIPEPEELKSYLANCRDFVKNNKAK</sequence>
<dbReference type="PANTHER" id="PTHR32182">
    <property type="entry name" value="DNA REPLICATION AND REPAIR PROTEIN RECF"/>
    <property type="match status" value="1"/>
</dbReference>
<feature type="domain" description="Protein CR006 P-loop" evidence="2">
    <location>
        <begin position="98"/>
        <end position="701"/>
    </location>
</feature>
<dbReference type="SUPFAM" id="SSF52540">
    <property type="entry name" value="P-loop containing nucleoside triphosphate hydrolases"/>
    <property type="match status" value="1"/>
</dbReference>
<proteinExistence type="predicted"/>
<protein>
    <submittedName>
        <fullName evidence="3">AAA family ATPase</fullName>
    </submittedName>
</protein>
<dbReference type="Gene3D" id="3.40.50.300">
    <property type="entry name" value="P-loop containing nucleotide triphosphate hydrolases"/>
    <property type="match status" value="2"/>
</dbReference>
<dbReference type="InterPro" id="IPR027417">
    <property type="entry name" value="P-loop_NTPase"/>
</dbReference>
<organism evidence="3 4">
    <name type="scientific">Enterococcus raffinosus</name>
    <dbReference type="NCBI Taxonomy" id="71452"/>
    <lineage>
        <taxon>Bacteria</taxon>
        <taxon>Bacillati</taxon>
        <taxon>Bacillota</taxon>
        <taxon>Bacilli</taxon>
        <taxon>Lactobacillales</taxon>
        <taxon>Enterococcaceae</taxon>
        <taxon>Enterococcus</taxon>
    </lineage>
</organism>
<dbReference type="InterPro" id="IPR026866">
    <property type="entry name" value="CR006_AAA"/>
</dbReference>
<dbReference type="AlphaFoldDB" id="A0AAW8TEW5"/>
<comment type="caution">
    <text evidence="3">The sequence shown here is derived from an EMBL/GenBank/DDBJ whole genome shotgun (WGS) entry which is preliminary data.</text>
</comment>
<dbReference type="PANTHER" id="PTHR32182:SF22">
    <property type="entry name" value="ATP-DEPENDENT ENDONUCLEASE, OLD FAMILY-RELATED"/>
    <property type="match status" value="1"/>
</dbReference>
<gene>
    <name evidence="3" type="ORF">P7D69_18545</name>
</gene>
<dbReference type="EMBL" id="JARPXL010000028">
    <property type="protein sequence ID" value="MDT2546350.1"/>
    <property type="molecule type" value="Genomic_DNA"/>
</dbReference>
<dbReference type="GeneID" id="67041980"/>
<evidence type="ECO:0000313" key="3">
    <source>
        <dbReference type="EMBL" id="MDT2546350.1"/>
    </source>
</evidence>
<feature type="coiled-coil region" evidence="1">
    <location>
        <begin position="281"/>
        <end position="308"/>
    </location>
</feature>
<evidence type="ECO:0000256" key="1">
    <source>
        <dbReference type="SAM" id="Coils"/>
    </source>
</evidence>